<evidence type="ECO:0000259" key="9">
    <source>
        <dbReference type="PROSITE" id="PS50002"/>
    </source>
</evidence>
<proteinExistence type="inferred from homology"/>
<dbReference type="SUPFAM" id="SSF50044">
    <property type="entry name" value="SH3-domain"/>
    <property type="match status" value="1"/>
</dbReference>
<evidence type="ECO:0000256" key="6">
    <source>
        <dbReference type="ARBA" id="ARBA00022936"/>
    </source>
</evidence>
<keyword evidence="6" id="KW-0075">B-cell activation</keyword>
<keyword evidence="3 7" id="KW-0728">SH3 domain</keyword>
<dbReference type="PANTHER" id="PTHR15129:SF2">
    <property type="entry name" value="SRC KINASE-ASSOCIATED PHOSPHOPROTEIN 2"/>
    <property type="match status" value="1"/>
</dbReference>
<dbReference type="SMART" id="SM00326">
    <property type="entry name" value="SH3"/>
    <property type="match status" value="1"/>
</dbReference>
<dbReference type="FunFam" id="2.30.30.40:FF:000097">
    <property type="entry name" value="Putative src kinase-associated phosphoprotein 2"/>
    <property type="match status" value="1"/>
</dbReference>
<evidence type="ECO:0000259" key="10">
    <source>
        <dbReference type="PROSITE" id="PS50003"/>
    </source>
</evidence>
<feature type="domain" description="SH3" evidence="9">
    <location>
        <begin position="266"/>
        <end position="327"/>
    </location>
</feature>
<dbReference type="Ensembl" id="ENSAZOT00000020057.1">
    <property type="protein sequence ID" value="ENSAZOP00000018670.1"/>
    <property type="gene ID" value="ENSAZOG00000012111.1"/>
</dbReference>
<dbReference type="Pfam" id="PF00169">
    <property type="entry name" value="PH"/>
    <property type="match status" value="1"/>
</dbReference>
<dbReference type="InterPro" id="IPR037781">
    <property type="entry name" value="SKAP_fam"/>
</dbReference>
<dbReference type="PRINTS" id="PR00452">
    <property type="entry name" value="SH3DOMAIN"/>
</dbReference>
<comment type="subcellular location">
    <subcellularLocation>
        <location evidence="1">Cytoplasm</location>
    </subcellularLocation>
</comment>
<dbReference type="InterPro" id="IPR001849">
    <property type="entry name" value="PH_domain"/>
</dbReference>
<name>A0A8B9VAA1_9AVES</name>
<dbReference type="InterPro" id="IPR011993">
    <property type="entry name" value="PH-like_dom_sf"/>
</dbReference>
<evidence type="ECO:0000256" key="8">
    <source>
        <dbReference type="SAM" id="MobiDB-lite"/>
    </source>
</evidence>
<evidence type="ECO:0000256" key="7">
    <source>
        <dbReference type="PROSITE-ProRule" id="PRU00192"/>
    </source>
</evidence>
<feature type="domain" description="PH" evidence="10">
    <location>
        <begin position="108"/>
        <end position="224"/>
    </location>
</feature>
<dbReference type="AlphaFoldDB" id="A0A8B9VAA1"/>
<dbReference type="Pfam" id="PF00018">
    <property type="entry name" value="SH3_1"/>
    <property type="match status" value="1"/>
</dbReference>
<organism evidence="11 12">
    <name type="scientific">Anas zonorhyncha</name>
    <name type="common">Eastern spot-billed duck</name>
    <dbReference type="NCBI Taxonomy" id="75864"/>
    <lineage>
        <taxon>Eukaryota</taxon>
        <taxon>Metazoa</taxon>
        <taxon>Chordata</taxon>
        <taxon>Craniata</taxon>
        <taxon>Vertebrata</taxon>
        <taxon>Euteleostomi</taxon>
        <taxon>Archelosauria</taxon>
        <taxon>Archosauria</taxon>
        <taxon>Dinosauria</taxon>
        <taxon>Saurischia</taxon>
        <taxon>Theropoda</taxon>
        <taxon>Coelurosauria</taxon>
        <taxon>Aves</taxon>
        <taxon>Neognathae</taxon>
        <taxon>Galloanserae</taxon>
        <taxon>Anseriformes</taxon>
        <taxon>Anatidae</taxon>
        <taxon>Anatinae</taxon>
        <taxon>Anas</taxon>
    </lineage>
</organism>
<keyword evidence="12" id="KW-1185">Reference proteome</keyword>
<keyword evidence="4" id="KW-0963">Cytoplasm</keyword>
<feature type="compositionally biased region" description="Low complexity" evidence="8">
    <location>
        <begin position="69"/>
        <end position="82"/>
    </location>
</feature>
<sequence>MSYLSCTIFSVFSYLDVDTFISQTLKGENLSKKAKEKKDVLLKKIKEVKASYPQEFQDKELEDEEESEGSFSSPPDSVSIASDRYDKDDEGHSDGNLFPPIACQDLQFVLKAGYLEKRRKDHSFLGFEWQKRWCVISKTVFYYYGSDKDKQQKGEFALEGYTIRMNNNLRKDAKKDCCFEISAPDKLYFLGNVNLLNCFYIDMESNTIPEEEEEYDDVGQASSEPIDDSIYEELPGTLQIFQLMTCDNFVFSTANLVTLSDGKNTDYANFYQGLWDCTGDVPDELSFKRGDVIYILSKEYNRFGWWVGEMKGTIGLVPKAYIMEMYDI</sequence>
<evidence type="ECO:0000313" key="12">
    <source>
        <dbReference type="Proteomes" id="UP000694549"/>
    </source>
</evidence>
<dbReference type="SUPFAM" id="SSF50729">
    <property type="entry name" value="PH domain-like"/>
    <property type="match status" value="1"/>
</dbReference>
<dbReference type="InterPro" id="IPR001452">
    <property type="entry name" value="SH3_domain"/>
</dbReference>
<evidence type="ECO:0000256" key="2">
    <source>
        <dbReference type="ARBA" id="ARBA00005864"/>
    </source>
</evidence>
<dbReference type="CDD" id="cd12045">
    <property type="entry name" value="SH3_SKAP2"/>
    <property type="match status" value="1"/>
</dbReference>
<dbReference type="PROSITE" id="PS50002">
    <property type="entry name" value="SH3"/>
    <property type="match status" value="1"/>
</dbReference>
<dbReference type="Gene3D" id="2.30.30.40">
    <property type="entry name" value="SH3 Domains"/>
    <property type="match status" value="1"/>
</dbReference>
<evidence type="ECO:0000256" key="4">
    <source>
        <dbReference type="ARBA" id="ARBA00022490"/>
    </source>
</evidence>
<keyword evidence="5" id="KW-0597">Phosphoprotein</keyword>
<feature type="region of interest" description="Disordered" evidence="8">
    <location>
        <begin position="55"/>
        <end position="90"/>
    </location>
</feature>
<reference evidence="11" key="2">
    <citation type="submission" date="2025-09" db="UniProtKB">
        <authorList>
            <consortium name="Ensembl"/>
        </authorList>
    </citation>
    <scope>IDENTIFICATION</scope>
</reference>
<dbReference type="Gene3D" id="2.30.29.30">
    <property type="entry name" value="Pleckstrin-homology domain (PH domain)/Phosphotyrosine-binding domain (PTB)"/>
    <property type="match status" value="1"/>
</dbReference>
<evidence type="ECO:0000313" key="11">
    <source>
        <dbReference type="Ensembl" id="ENSAZOP00000018670.1"/>
    </source>
</evidence>
<reference evidence="11" key="1">
    <citation type="submission" date="2025-08" db="UniProtKB">
        <authorList>
            <consortium name="Ensembl"/>
        </authorList>
    </citation>
    <scope>IDENTIFICATION</scope>
</reference>
<dbReference type="PANTHER" id="PTHR15129">
    <property type="entry name" value="SRC-ASSOCIATED ADAPTOR PROTEIN"/>
    <property type="match status" value="1"/>
</dbReference>
<protein>
    <submittedName>
        <fullName evidence="11">Src kinase associated phosphoprotein 2</fullName>
    </submittedName>
</protein>
<dbReference type="Proteomes" id="UP000694549">
    <property type="component" value="Unplaced"/>
</dbReference>
<comment type="similarity">
    <text evidence="2">Belongs to the SKAP family.</text>
</comment>
<dbReference type="InterPro" id="IPR036028">
    <property type="entry name" value="SH3-like_dom_sf"/>
</dbReference>
<dbReference type="SMART" id="SM00233">
    <property type="entry name" value="PH"/>
    <property type="match status" value="1"/>
</dbReference>
<dbReference type="GO" id="GO:0005886">
    <property type="term" value="C:plasma membrane"/>
    <property type="evidence" value="ECO:0007669"/>
    <property type="project" value="TreeGrafter"/>
</dbReference>
<evidence type="ECO:0000256" key="3">
    <source>
        <dbReference type="ARBA" id="ARBA00022443"/>
    </source>
</evidence>
<dbReference type="GO" id="GO:0042113">
    <property type="term" value="P:B cell activation"/>
    <property type="evidence" value="ECO:0007669"/>
    <property type="project" value="UniProtKB-KW"/>
</dbReference>
<dbReference type="PROSITE" id="PS50003">
    <property type="entry name" value="PH_DOMAIN"/>
    <property type="match status" value="1"/>
</dbReference>
<dbReference type="GO" id="GO:0005737">
    <property type="term" value="C:cytoplasm"/>
    <property type="evidence" value="ECO:0007669"/>
    <property type="project" value="UniProtKB-SubCell"/>
</dbReference>
<accession>A0A8B9VAA1</accession>
<dbReference type="Gene3D" id="6.10.250.220">
    <property type="match status" value="1"/>
</dbReference>
<evidence type="ECO:0000256" key="5">
    <source>
        <dbReference type="ARBA" id="ARBA00022553"/>
    </source>
</evidence>
<evidence type="ECO:0000256" key="1">
    <source>
        <dbReference type="ARBA" id="ARBA00004496"/>
    </source>
</evidence>